<dbReference type="GO" id="GO:0046872">
    <property type="term" value="F:metal ion binding"/>
    <property type="evidence" value="ECO:0007669"/>
    <property type="project" value="UniProtKB-KW"/>
</dbReference>
<keyword evidence="2" id="KW-0645">Protease</keyword>
<dbReference type="GO" id="GO:0006508">
    <property type="term" value="P:proteolysis"/>
    <property type="evidence" value="ECO:0007669"/>
    <property type="project" value="UniProtKB-KW"/>
</dbReference>
<evidence type="ECO:0000313" key="11">
    <source>
        <dbReference type="EMBL" id="KAH8999394.1"/>
    </source>
</evidence>
<sequence length="289" mass="29883">MRFSALLVFIGASVAIASPVAITGAANSTVTPRRCGTTISPEKLIAAEKHFQANKPTQALVESAAAATIPVYMHVISEDTTAAGGNLADSAIAAQISALNSGYSGSGLSFSLAGTTRTVNADWFNNVDDTSAQQDQMKSALRVGGASTLNLYSVGFTGSGLLGYSTFPSSYASNPVDDGVVFLFSSVPGGSTTDYNEGKTVTHEVGHWVGLYHTFQGGCTGSGDFVSDTPAEASPASGCPTGRDTCSTTGVDPIHNYMDYSIDSCMTQFTAGQITRFKSQLATYRGVTV</sequence>
<evidence type="ECO:0000256" key="5">
    <source>
        <dbReference type="ARBA" id="ARBA00022801"/>
    </source>
</evidence>
<dbReference type="Gene3D" id="3.40.390.10">
    <property type="entry name" value="Collagenase (Catalytic Domain)"/>
    <property type="match status" value="1"/>
</dbReference>
<evidence type="ECO:0000259" key="10">
    <source>
        <dbReference type="Pfam" id="PF05572"/>
    </source>
</evidence>
<evidence type="ECO:0000256" key="8">
    <source>
        <dbReference type="ARBA" id="ARBA00023157"/>
    </source>
</evidence>
<gene>
    <name evidence="11" type="ORF">EDB92DRAFT_1813141</name>
</gene>
<dbReference type="AlphaFoldDB" id="A0AAD4LPK2"/>
<feature type="domain" description="Peptidase M43 pregnancy-associated plasma-A" evidence="10">
    <location>
        <begin position="180"/>
        <end position="281"/>
    </location>
</feature>
<organism evidence="11 12">
    <name type="scientific">Lactarius akahatsu</name>
    <dbReference type="NCBI Taxonomy" id="416441"/>
    <lineage>
        <taxon>Eukaryota</taxon>
        <taxon>Fungi</taxon>
        <taxon>Dikarya</taxon>
        <taxon>Basidiomycota</taxon>
        <taxon>Agaricomycotina</taxon>
        <taxon>Agaricomycetes</taxon>
        <taxon>Russulales</taxon>
        <taxon>Russulaceae</taxon>
        <taxon>Lactarius</taxon>
    </lineage>
</organism>
<keyword evidence="8" id="KW-1015">Disulfide bond</keyword>
<comment type="caution">
    <text evidence="11">The sequence shown here is derived from an EMBL/GenBank/DDBJ whole genome shotgun (WGS) entry which is preliminary data.</text>
</comment>
<feature type="signal peptide" evidence="9">
    <location>
        <begin position="1"/>
        <end position="17"/>
    </location>
</feature>
<evidence type="ECO:0000256" key="3">
    <source>
        <dbReference type="ARBA" id="ARBA00022723"/>
    </source>
</evidence>
<evidence type="ECO:0000256" key="1">
    <source>
        <dbReference type="ARBA" id="ARBA00008721"/>
    </source>
</evidence>
<protein>
    <submittedName>
        <fullName evidence="11">Metalloprotease</fullName>
    </submittedName>
</protein>
<name>A0AAD4LPK2_9AGAM</name>
<feature type="chain" id="PRO_5042179286" evidence="9">
    <location>
        <begin position="18"/>
        <end position="289"/>
    </location>
</feature>
<dbReference type="Pfam" id="PF05572">
    <property type="entry name" value="Peptidase_M43"/>
    <property type="match status" value="1"/>
</dbReference>
<dbReference type="SUPFAM" id="SSF55486">
    <property type="entry name" value="Metalloproteases ('zincins'), catalytic domain"/>
    <property type="match status" value="1"/>
</dbReference>
<evidence type="ECO:0000256" key="7">
    <source>
        <dbReference type="ARBA" id="ARBA00023049"/>
    </source>
</evidence>
<evidence type="ECO:0000256" key="9">
    <source>
        <dbReference type="SAM" id="SignalP"/>
    </source>
</evidence>
<dbReference type="CDD" id="cd04275">
    <property type="entry name" value="ZnMc_pappalysin_like"/>
    <property type="match status" value="1"/>
</dbReference>
<accession>A0AAD4LPK2</accession>
<evidence type="ECO:0000256" key="2">
    <source>
        <dbReference type="ARBA" id="ARBA00022670"/>
    </source>
</evidence>
<dbReference type="GO" id="GO:0008237">
    <property type="term" value="F:metallopeptidase activity"/>
    <property type="evidence" value="ECO:0007669"/>
    <property type="project" value="UniProtKB-KW"/>
</dbReference>
<dbReference type="PANTHER" id="PTHR47466">
    <property type="match status" value="1"/>
</dbReference>
<dbReference type="Proteomes" id="UP001201163">
    <property type="component" value="Unassembled WGS sequence"/>
</dbReference>
<keyword evidence="7 11" id="KW-0482">Metalloprotease</keyword>
<keyword evidence="4 9" id="KW-0732">Signal</keyword>
<dbReference type="InterPro" id="IPR024079">
    <property type="entry name" value="MetalloPept_cat_dom_sf"/>
</dbReference>
<keyword evidence="3" id="KW-0479">Metal-binding</keyword>
<dbReference type="EMBL" id="JAKELL010000004">
    <property type="protein sequence ID" value="KAH8999394.1"/>
    <property type="molecule type" value="Genomic_DNA"/>
</dbReference>
<evidence type="ECO:0000256" key="4">
    <source>
        <dbReference type="ARBA" id="ARBA00022729"/>
    </source>
</evidence>
<keyword evidence="6" id="KW-0862">Zinc</keyword>
<proteinExistence type="inferred from homology"/>
<evidence type="ECO:0000313" key="12">
    <source>
        <dbReference type="Proteomes" id="UP001201163"/>
    </source>
</evidence>
<keyword evidence="5" id="KW-0378">Hydrolase</keyword>
<reference evidence="11" key="1">
    <citation type="submission" date="2022-01" db="EMBL/GenBank/DDBJ databases">
        <title>Comparative genomics reveals a dynamic genome evolution in the ectomycorrhizal milk-cap (Lactarius) mushrooms.</title>
        <authorList>
            <consortium name="DOE Joint Genome Institute"/>
            <person name="Lebreton A."/>
            <person name="Tang N."/>
            <person name="Kuo A."/>
            <person name="LaButti K."/>
            <person name="Drula E."/>
            <person name="Barry K."/>
            <person name="Clum A."/>
            <person name="Lipzen A."/>
            <person name="Mousain D."/>
            <person name="Ng V."/>
            <person name="Wang R."/>
            <person name="Wang X."/>
            <person name="Dai Y."/>
            <person name="Henrissat B."/>
            <person name="Grigoriev I.V."/>
            <person name="Guerin-Laguette A."/>
            <person name="Yu F."/>
            <person name="Martin F.M."/>
        </authorList>
    </citation>
    <scope>NUCLEOTIDE SEQUENCE</scope>
    <source>
        <strain evidence="11">QP</strain>
    </source>
</reference>
<dbReference type="InterPro" id="IPR008754">
    <property type="entry name" value="Peptidase_M43"/>
</dbReference>
<dbReference type="PANTHER" id="PTHR47466:SF1">
    <property type="entry name" value="METALLOPROTEASE MEP1 (AFU_ORTHOLOGUE AFUA_1G07730)-RELATED"/>
    <property type="match status" value="1"/>
</dbReference>
<comment type="similarity">
    <text evidence="1">Belongs to the peptidase M43B family.</text>
</comment>
<evidence type="ECO:0000256" key="6">
    <source>
        <dbReference type="ARBA" id="ARBA00022833"/>
    </source>
</evidence>
<keyword evidence="12" id="KW-1185">Reference proteome</keyword>